<dbReference type="STRING" id="1182544.W9W233"/>
<dbReference type="eggNOG" id="ENOG502SIWU">
    <property type="taxonomic scope" value="Eukaryota"/>
</dbReference>
<dbReference type="InterPro" id="IPR027417">
    <property type="entry name" value="P-loop_NTPase"/>
</dbReference>
<dbReference type="Pfam" id="PF24883">
    <property type="entry name" value="NPHP3_N"/>
    <property type="match status" value="1"/>
</dbReference>
<dbReference type="InterPro" id="IPR056884">
    <property type="entry name" value="NPHP3-like_N"/>
</dbReference>
<evidence type="ECO:0000259" key="2">
    <source>
        <dbReference type="Pfam" id="PF24883"/>
    </source>
</evidence>
<dbReference type="OrthoDB" id="62952at2759"/>
<feature type="domain" description="Nephrocystin 3-like N-terminal" evidence="2">
    <location>
        <begin position="256"/>
        <end position="423"/>
    </location>
</feature>
<dbReference type="AlphaFoldDB" id="W9W233"/>
<dbReference type="RefSeq" id="XP_007758673.1">
    <property type="nucleotide sequence ID" value="XM_007760483.1"/>
</dbReference>
<dbReference type="GeneID" id="19181058"/>
<dbReference type="PANTHER" id="PTHR10039">
    <property type="entry name" value="AMELOGENIN"/>
    <property type="match status" value="1"/>
</dbReference>
<dbReference type="PANTHER" id="PTHR10039:SF10">
    <property type="entry name" value="NACHT DOMAIN-CONTAINING PROTEIN"/>
    <property type="match status" value="1"/>
</dbReference>
<dbReference type="Pfam" id="PF12796">
    <property type="entry name" value="Ank_2"/>
    <property type="match status" value="1"/>
</dbReference>
<reference evidence="3 4" key="1">
    <citation type="submission" date="2013-03" db="EMBL/GenBank/DDBJ databases">
        <title>The Genome Sequence of Cladophialophora yegresii CBS 114405.</title>
        <authorList>
            <consortium name="The Broad Institute Genomics Platform"/>
            <person name="Cuomo C."/>
            <person name="de Hoog S."/>
            <person name="Gorbushina A."/>
            <person name="Walker B."/>
            <person name="Young S.K."/>
            <person name="Zeng Q."/>
            <person name="Gargeya S."/>
            <person name="Fitzgerald M."/>
            <person name="Haas B."/>
            <person name="Abouelleil A."/>
            <person name="Allen A.W."/>
            <person name="Alvarado L."/>
            <person name="Arachchi H.M."/>
            <person name="Berlin A.M."/>
            <person name="Chapman S.B."/>
            <person name="Gainer-Dewar J."/>
            <person name="Goldberg J."/>
            <person name="Griggs A."/>
            <person name="Gujja S."/>
            <person name="Hansen M."/>
            <person name="Howarth C."/>
            <person name="Imamovic A."/>
            <person name="Ireland A."/>
            <person name="Larimer J."/>
            <person name="McCowan C."/>
            <person name="Murphy C."/>
            <person name="Pearson M."/>
            <person name="Poon T.W."/>
            <person name="Priest M."/>
            <person name="Roberts A."/>
            <person name="Saif S."/>
            <person name="Shea T."/>
            <person name="Sisk P."/>
            <person name="Sykes S."/>
            <person name="Wortman J."/>
            <person name="Nusbaum C."/>
            <person name="Birren B."/>
        </authorList>
    </citation>
    <scope>NUCLEOTIDE SEQUENCE [LARGE SCALE GENOMIC DNA]</scope>
    <source>
        <strain evidence="3 4">CBS 114405</strain>
    </source>
</reference>
<evidence type="ECO:0000313" key="3">
    <source>
        <dbReference type="EMBL" id="EXJ59050.1"/>
    </source>
</evidence>
<dbReference type="InterPro" id="IPR002110">
    <property type="entry name" value="Ankyrin_rpt"/>
</dbReference>
<dbReference type="Proteomes" id="UP000019473">
    <property type="component" value="Unassembled WGS sequence"/>
</dbReference>
<dbReference type="SUPFAM" id="SSF52540">
    <property type="entry name" value="P-loop containing nucleoside triphosphate hydrolases"/>
    <property type="match status" value="1"/>
</dbReference>
<organism evidence="3 4">
    <name type="scientific">Cladophialophora yegresii CBS 114405</name>
    <dbReference type="NCBI Taxonomy" id="1182544"/>
    <lineage>
        <taxon>Eukaryota</taxon>
        <taxon>Fungi</taxon>
        <taxon>Dikarya</taxon>
        <taxon>Ascomycota</taxon>
        <taxon>Pezizomycotina</taxon>
        <taxon>Eurotiomycetes</taxon>
        <taxon>Chaetothyriomycetidae</taxon>
        <taxon>Chaetothyriales</taxon>
        <taxon>Herpotrichiellaceae</taxon>
        <taxon>Cladophialophora</taxon>
    </lineage>
</organism>
<dbReference type="SMART" id="SM00248">
    <property type="entry name" value="ANK"/>
    <property type="match status" value="4"/>
</dbReference>
<dbReference type="InterPro" id="IPR036770">
    <property type="entry name" value="Ankyrin_rpt-contain_sf"/>
</dbReference>
<name>W9W233_9EURO</name>
<dbReference type="SUPFAM" id="SSF48403">
    <property type="entry name" value="Ankyrin repeat"/>
    <property type="match status" value="1"/>
</dbReference>
<protein>
    <recommendedName>
        <fullName evidence="2">Nephrocystin 3-like N-terminal domain-containing protein</fullName>
    </recommendedName>
</protein>
<dbReference type="VEuPathDB" id="FungiDB:A1O7_06481"/>
<dbReference type="EMBL" id="AMGW01000004">
    <property type="protein sequence ID" value="EXJ59050.1"/>
    <property type="molecule type" value="Genomic_DNA"/>
</dbReference>
<sequence>MWSAAYHEAVLDLGEEVEGVILKGENIETLLRNLERASDEAVGDSIFWRGVRRLQTPLKNFKLALDLASPLASIQPAASTAVGIVSCVTAIAIGICGAEDSFKSGIISVLERIPIIDDCDTLGQKVDTENGIHRALVPVYKDLLNFYVAAHHILTSDAFRLALICEKLRDRLPKIVEDFVTHAGLLRDTIQTATSLLVADIQKLLQDNKSKLSMDGRSRLGNRTDVPRVQKLLGVDKDEQRSKFHADLRDLRASDACEWIISDFKFREWYDSPSSKQLILFGYMGCGKTVVTAHVIEELIRQSEHQFPHPFICYHYCLKNERGTALYVFSSLILQLLDQQRRLKVEFDKWYERTREAGRLDPAQSSVDLGKFISACVESLDRELFIVIDALDECDSGSQNEILALLGSLSKQTQRFKVFISSRPQNGIEDLLPEATAIRWSPSRQRDAKIVKHRVQKSLSGLSANVQLLVTERLSEMARGSAIWVKLTIDLIYTRRIKAMGPMRNFLEHTPSPAELWKLYAELFNKQTGGDPDNEELVTNALEVLAVARRDLSMLELAWAMALRDSSTTVSTVEGLKDYVDSERVLSLLQPFLFQLDFEEVQKRQVRLVHASLTELVQLAAPSGWSQSQNPAKDSDINKRSTQQRMLRLEAALLCTCVKYLLLDEIDQIDLLSEEQEGIITFEALPGFGAYDDSFDVAQDPDSAWVGQGLDNEQDAKNNYYDPAERGFGGFYVYASCFWVDHFTMSDPDHLPDMVDIVKLCSASSERRLKNWIRQKYRPDCTITPQFMDNYLHDPLTVVSLHGPETTLKRLLQDDAISLRGKEFLSGTVEEATQRIIYEGDLSRLIIFFHDARVGPQIRHIGTFHRMMIRWAQQSEKQLRPWASCFDLVFNICDDVLVNEKQGNELLCLAARCGCLPVVERLFEAAARNPALRDEILREVRRDVRPPDYHQSVGEAVRYDSVDVLRYLLDQEGIEGHLRHRDSKGYNVLHWAAFCCNPEVISLLISVFPEGVNESNDDGTQPLHLVVFNRHPQRLEAAVILLTEGHADVEKGSMEEPSSWDDPLRMAARYGDLEMCRVLVEVGGANPRRVLKFEDGSPRLMDSTDFPEMAPQVLETLCSLAGIAS</sequence>
<accession>W9W233</accession>
<gene>
    <name evidence="3" type="ORF">A1O7_06481</name>
</gene>
<proteinExistence type="predicted"/>
<keyword evidence="4" id="KW-1185">Reference proteome</keyword>
<keyword evidence="1" id="KW-0677">Repeat</keyword>
<comment type="caution">
    <text evidence="3">The sequence shown here is derived from an EMBL/GenBank/DDBJ whole genome shotgun (WGS) entry which is preliminary data.</text>
</comment>
<dbReference type="Gene3D" id="3.40.50.300">
    <property type="entry name" value="P-loop containing nucleotide triphosphate hydrolases"/>
    <property type="match status" value="1"/>
</dbReference>
<evidence type="ECO:0000313" key="4">
    <source>
        <dbReference type="Proteomes" id="UP000019473"/>
    </source>
</evidence>
<dbReference type="HOGENOM" id="CLU_008134_0_0_1"/>
<dbReference type="Gene3D" id="1.25.40.20">
    <property type="entry name" value="Ankyrin repeat-containing domain"/>
    <property type="match status" value="1"/>
</dbReference>
<evidence type="ECO:0000256" key="1">
    <source>
        <dbReference type="ARBA" id="ARBA00022737"/>
    </source>
</evidence>